<protein>
    <submittedName>
        <fullName evidence="1">Putative f-box domain containing protein</fullName>
    </submittedName>
</protein>
<keyword evidence="2" id="KW-1185">Reference proteome</keyword>
<dbReference type="AlphaFoldDB" id="R8BXT1"/>
<evidence type="ECO:0000313" key="2">
    <source>
        <dbReference type="Proteomes" id="UP000014074"/>
    </source>
</evidence>
<dbReference type="GeneID" id="19324371"/>
<proteinExistence type="predicted"/>
<dbReference type="EMBL" id="KB932800">
    <property type="protein sequence ID" value="EOO04089.1"/>
    <property type="molecule type" value="Genomic_DNA"/>
</dbReference>
<dbReference type="KEGG" id="tmn:UCRPA7_397"/>
<name>R8BXT1_PHAM7</name>
<dbReference type="RefSeq" id="XP_007911184.1">
    <property type="nucleotide sequence ID" value="XM_007912993.1"/>
</dbReference>
<accession>R8BXT1</accession>
<evidence type="ECO:0000313" key="1">
    <source>
        <dbReference type="EMBL" id="EOO04089.1"/>
    </source>
</evidence>
<dbReference type="OrthoDB" id="3437411at2759"/>
<gene>
    <name evidence="1" type="ORF">UCRPA7_397</name>
</gene>
<dbReference type="eggNOG" id="ENOG502SI5M">
    <property type="taxonomic scope" value="Eukaryota"/>
</dbReference>
<dbReference type="Proteomes" id="UP000014074">
    <property type="component" value="Unassembled WGS sequence"/>
</dbReference>
<dbReference type="HOGENOM" id="CLU_037788_0_0_1"/>
<organism evidence="1 2">
    <name type="scientific">Phaeoacremonium minimum (strain UCR-PA7)</name>
    <name type="common">Esca disease fungus</name>
    <name type="synonym">Togninia minima</name>
    <dbReference type="NCBI Taxonomy" id="1286976"/>
    <lineage>
        <taxon>Eukaryota</taxon>
        <taxon>Fungi</taxon>
        <taxon>Dikarya</taxon>
        <taxon>Ascomycota</taxon>
        <taxon>Pezizomycotina</taxon>
        <taxon>Sordariomycetes</taxon>
        <taxon>Sordariomycetidae</taxon>
        <taxon>Togniniales</taxon>
        <taxon>Togniniaceae</taxon>
        <taxon>Phaeoacremonium</taxon>
    </lineage>
</organism>
<reference evidence="2" key="1">
    <citation type="journal article" date="2013" name="Genome Announc.">
        <title>Draft genome sequence of the ascomycete Phaeoacremonium aleophilum strain UCR-PA7, a causal agent of the esca disease complex in grapevines.</title>
        <authorList>
            <person name="Blanco-Ulate B."/>
            <person name="Rolshausen P."/>
            <person name="Cantu D."/>
        </authorList>
    </citation>
    <scope>NUCLEOTIDE SEQUENCE [LARGE SCALE GENOMIC DNA]</scope>
    <source>
        <strain evidence="2">UCR-PA7</strain>
    </source>
</reference>
<sequence>MSLLPTRRACMREMAQKRIASNWEVPKSYKRIRIVGREDIELTYPLITAYLENPHLALSVEHFVLDESSWPSSRMGYAGPDLPNSARPIHEDAHKAIENYVRTLGLEEATTQRMLLALYWKKQFLEEGKQEADTHFHARNTEYGYAATIVLLSLCKNITTLHLGATNPYQPLGEYIMKSNYGLISNPALQELKSVEYLPNEYFSTNYKTTYIRFAFLDWFRYFHRLPEIESATIEGVMQYETYRNLFAPNISNVKRLRLGHSHIYSSMLGTIIRMHKGLEELSISLGGMIVLHGIAHRVYPKTIGKSLLTQKDTLRILDLDMDIAHSAHVSHDGTITEIEDDKEKEEFEAFGGEEEALAKEYDKWFGMDKTVSGGGPLWVEELPDTRPYQLTIGSLHDFTALKRLSIGIRFLMGPNVRHYVGPSAWTEPSGPPFRLATMPPFRLVDALPPNLEYLCLRGYFRGENPDVDDHINELLEKKTDRFPHLKEVEGIDIPVPGLGLEYGKNRSNRAGPKDGKSDTDMDERYIRHLELDLDWIEI</sequence>